<dbReference type="Gramene" id="PHT81520">
    <property type="protein sequence ID" value="PHT81520"/>
    <property type="gene ID" value="T459_14535"/>
</dbReference>
<evidence type="ECO:0000313" key="2">
    <source>
        <dbReference type="EMBL" id="PHT81520.1"/>
    </source>
</evidence>
<proteinExistence type="predicted"/>
<name>A0A2G2ZHQ1_CAPAN</name>
<dbReference type="SUPFAM" id="SSF52058">
    <property type="entry name" value="L domain-like"/>
    <property type="match status" value="1"/>
</dbReference>
<keyword evidence="3" id="KW-1185">Reference proteome</keyword>
<sequence>MGQKGKLSGDIGGLIKLIYLDMSFNQGLTGSLSPRIEDLQKLTYIKISFETYITYMYVNASILHFRILTSCSFSGSIPRELGKLVELSFLNALNGCIPSNLNNLTSVVELNLAHNELSDPLLDLSGMNSLNYLNNLNNLCRKPRNNAFNGTLNRKPRNNAFNGTLNTGGISGRQFTLVDLQNNEISSITLGSGYKNALILIENLVCDKALGNRNYCQHQQ</sequence>
<protein>
    <submittedName>
        <fullName evidence="2">Uncharacterized protein</fullName>
    </submittedName>
</protein>
<dbReference type="PANTHER" id="PTHR48059:SF30">
    <property type="entry name" value="OS06G0587000 PROTEIN"/>
    <property type="match status" value="1"/>
</dbReference>
<dbReference type="InterPro" id="IPR051848">
    <property type="entry name" value="PGIP"/>
</dbReference>
<dbReference type="Gene3D" id="3.80.10.10">
    <property type="entry name" value="Ribonuclease Inhibitor"/>
    <property type="match status" value="1"/>
</dbReference>
<comment type="caution">
    <text evidence="2">The sequence shown here is derived from an EMBL/GenBank/DDBJ whole genome shotgun (WGS) entry which is preliminary data.</text>
</comment>
<evidence type="ECO:0000313" key="3">
    <source>
        <dbReference type="Proteomes" id="UP000222542"/>
    </source>
</evidence>
<accession>A0A2G2ZHQ1</accession>
<dbReference type="EMBL" id="AYRZ02000005">
    <property type="protein sequence ID" value="PHT81520.1"/>
    <property type="molecule type" value="Genomic_DNA"/>
</dbReference>
<dbReference type="AlphaFoldDB" id="A0A2G2ZHQ1"/>
<comment type="subcellular location">
    <subcellularLocation>
        <location evidence="1">Cell envelope</location>
    </subcellularLocation>
</comment>
<dbReference type="InterPro" id="IPR032675">
    <property type="entry name" value="LRR_dom_sf"/>
</dbReference>
<organism evidence="2 3">
    <name type="scientific">Capsicum annuum</name>
    <name type="common">Capsicum pepper</name>
    <dbReference type="NCBI Taxonomy" id="4072"/>
    <lineage>
        <taxon>Eukaryota</taxon>
        <taxon>Viridiplantae</taxon>
        <taxon>Streptophyta</taxon>
        <taxon>Embryophyta</taxon>
        <taxon>Tracheophyta</taxon>
        <taxon>Spermatophyta</taxon>
        <taxon>Magnoliopsida</taxon>
        <taxon>eudicotyledons</taxon>
        <taxon>Gunneridae</taxon>
        <taxon>Pentapetalae</taxon>
        <taxon>asterids</taxon>
        <taxon>lamiids</taxon>
        <taxon>Solanales</taxon>
        <taxon>Solanaceae</taxon>
        <taxon>Solanoideae</taxon>
        <taxon>Capsiceae</taxon>
        <taxon>Capsicum</taxon>
    </lineage>
</organism>
<evidence type="ECO:0000256" key="1">
    <source>
        <dbReference type="ARBA" id="ARBA00004196"/>
    </source>
</evidence>
<dbReference type="Proteomes" id="UP000222542">
    <property type="component" value="Unassembled WGS sequence"/>
</dbReference>
<reference evidence="2 3" key="2">
    <citation type="journal article" date="2017" name="Genome Biol.">
        <title>New reference genome sequences of hot pepper reveal the massive evolution of plant disease-resistance genes by retroduplication.</title>
        <authorList>
            <person name="Kim S."/>
            <person name="Park J."/>
            <person name="Yeom S.I."/>
            <person name="Kim Y.M."/>
            <person name="Seo E."/>
            <person name="Kim K.T."/>
            <person name="Kim M.S."/>
            <person name="Lee J.M."/>
            <person name="Cheong K."/>
            <person name="Shin H.S."/>
            <person name="Kim S.B."/>
            <person name="Han K."/>
            <person name="Lee J."/>
            <person name="Park M."/>
            <person name="Lee H.A."/>
            <person name="Lee H.Y."/>
            <person name="Lee Y."/>
            <person name="Oh S."/>
            <person name="Lee J.H."/>
            <person name="Choi E."/>
            <person name="Choi E."/>
            <person name="Lee S.E."/>
            <person name="Jeon J."/>
            <person name="Kim H."/>
            <person name="Choi G."/>
            <person name="Song H."/>
            <person name="Lee J."/>
            <person name="Lee S.C."/>
            <person name="Kwon J.K."/>
            <person name="Lee H.Y."/>
            <person name="Koo N."/>
            <person name="Hong Y."/>
            <person name="Kim R.W."/>
            <person name="Kang W.H."/>
            <person name="Huh J.H."/>
            <person name="Kang B.C."/>
            <person name="Yang T.J."/>
            <person name="Lee Y.H."/>
            <person name="Bennetzen J.L."/>
            <person name="Choi D."/>
        </authorList>
    </citation>
    <scope>NUCLEOTIDE SEQUENCE [LARGE SCALE GENOMIC DNA]</scope>
    <source>
        <strain evidence="3">cv. CM334</strain>
    </source>
</reference>
<dbReference type="PANTHER" id="PTHR48059">
    <property type="entry name" value="POLYGALACTURONASE INHIBITOR 1"/>
    <property type="match status" value="1"/>
</dbReference>
<reference evidence="2 3" key="1">
    <citation type="journal article" date="2014" name="Nat. Genet.">
        <title>Genome sequence of the hot pepper provides insights into the evolution of pungency in Capsicum species.</title>
        <authorList>
            <person name="Kim S."/>
            <person name="Park M."/>
            <person name="Yeom S.I."/>
            <person name="Kim Y.M."/>
            <person name="Lee J.M."/>
            <person name="Lee H.A."/>
            <person name="Seo E."/>
            <person name="Choi J."/>
            <person name="Cheong K."/>
            <person name="Kim K.T."/>
            <person name="Jung K."/>
            <person name="Lee G.W."/>
            <person name="Oh S.K."/>
            <person name="Bae C."/>
            <person name="Kim S.B."/>
            <person name="Lee H.Y."/>
            <person name="Kim S.Y."/>
            <person name="Kim M.S."/>
            <person name="Kang B.C."/>
            <person name="Jo Y.D."/>
            <person name="Yang H.B."/>
            <person name="Jeong H.J."/>
            <person name="Kang W.H."/>
            <person name="Kwon J.K."/>
            <person name="Shin C."/>
            <person name="Lim J.Y."/>
            <person name="Park J.H."/>
            <person name="Huh J.H."/>
            <person name="Kim J.S."/>
            <person name="Kim B.D."/>
            <person name="Cohen O."/>
            <person name="Paran I."/>
            <person name="Suh M.C."/>
            <person name="Lee S.B."/>
            <person name="Kim Y.K."/>
            <person name="Shin Y."/>
            <person name="Noh S.J."/>
            <person name="Park J."/>
            <person name="Seo Y.S."/>
            <person name="Kwon S.Y."/>
            <person name="Kim H.A."/>
            <person name="Park J.M."/>
            <person name="Kim H.J."/>
            <person name="Choi S.B."/>
            <person name="Bosland P.W."/>
            <person name="Reeves G."/>
            <person name="Jo S.H."/>
            <person name="Lee B.W."/>
            <person name="Cho H.T."/>
            <person name="Choi H.S."/>
            <person name="Lee M.S."/>
            <person name="Yu Y."/>
            <person name="Do Choi Y."/>
            <person name="Park B.S."/>
            <person name="van Deynze A."/>
            <person name="Ashrafi H."/>
            <person name="Hill T."/>
            <person name="Kim W.T."/>
            <person name="Pai H.S."/>
            <person name="Ahn H.K."/>
            <person name="Yeam I."/>
            <person name="Giovannoni J.J."/>
            <person name="Rose J.K."/>
            <person name="Sorensen I."/>
            <person name="Lee S.J."/>
            <person name="Kim R.W."/>
            <person name="Choi I.Y."/>
            <person name="Choi B.S."/>
            <person name="Lim J.S."/>
            <person name="Lee Y.H."/>
            <person name="Choi D."/>
        </authorList>
    </citation>
    <scope>NUCLEOTIDE SEQUENCE [LARGE SCALE GENOMIC DNA]</scope>
    <source>
        <strain evidence="3">cv. CM334</strain>
    </source>
</reference>
<gene>
    <name evidence="2" type="ORF">T459_14535</name>
</gene>